<sequence>MPLLALPNELLWLIAEALPSAKDTSALARANHELYGLLNPYLYRQDARTGGSAALLWAGDKGVEETAVIALRYGADVRATNALKQTPLLLAAKNGHHGVASLLLQQEDIDVNCHAMVFTKEKTEDYFIYDYQTPIICAVRNGDERMVRLLLDRHDLDINDMHKCNNRNTALIWAALQGYARIVDLLLSHKDIEINGKNLLGMSALSCAAREGHQAVVESLLAFPELDVNSKIHSDSLPQPELPRSLGYARTALQLAVAGGHNTIVKLLLSRADIDTRARDARGHTPLEVAVKEGNTESYALLSEHSS</sequence>
<feature type="repeat" description="ANK" evidence="3">
    <location>
        <begin position="282"/>
        <end position="307"/>
    </location>
</feature>
<gene>
    <name evidence="5" type="ORF">ASPCAL14666</name>
</gene>
<proteinExistence type="predicted"/>
<dbReference type="Gene3D" id="1.25.40.20">
    <property type="entry name" value="Ankyrin repeat-containing domain"/>
    <property type="match status" value="3"/>
</dbReference>
<dbReference type="PROSITE" id="PS50297">
    <property type="entry name" value="ANK_REP_REGION"/>
    <property type="match status" value="1"/>
</dbReference>
<dbReference type="STRING" id="454130.A0A0U5GJV7"/>
<evidence type="ECO:0000256" key="3">
    <source>
        <dbReference type="PROSITE-ProRule" id="PRU00023"/>
    </source>
</evidence>
<evidence type="ECO:0000313" key="6">
    <source>
        <dbReference type="Proteomes" id="UP000054771"/>
    </source>
</evidence>
<evidence type="ECO:0000256" key="4">
    <source>
        <dbReference type="SAM" id="SignalP"/>
    </source>
</evidence>
<dbReference type="InterPro" id="IPR002110">
    <property type="entry name" value="Ankyrin_rpt"/>
</dbReference>
<feature type="signal peptide" evidence="4">
    <location>
        <begin position="1"/>
        <end position="17"/>
    </location>
</feature>
<reference evidence="6" key="1">
    <citation type="journal article" date="2016" name="Genome Announc.">
        <title>Draft genome sequences of fungus Aspergillus calidoustus.</title>
        <authorList>
            <person name="Horn F."/>
            <person name="Linde J."/>
            <person name="Mattern D.J."/>
            <person name="Walther G."/>
            <person name="Guthke R."/>
            <person name="Scherlach K."/>
            <person name="Martin K."/>
            <person name="Brakhage A.A."/>
            <person name="Petzke L."/>
            <person name="Valiante V."/>
        </authorList>
    </citation>
    <scope>NUCLEOTIDE SEQUENCE [LARGE SCALE GENOMIC DNA]</scope>
    <source>
        <strain evidence="6">SF006504</strain>
    </source>
</reference>
<dbReference type="EMBL" id="CDMC01000028">
    <property type="protein sequence ID" value="CEL11565.1"/>
    <property type="molecule type" value="Genomic_DNA"/>
</dbReference>
<dbReference type="SUPFAM" id="SSF48403">
    <property type="entry name" value="Ankyrin repeat"/>
    <property type="match status" value="1"/>
</dbReference>
<keyword evidence="1" id="KW-0677">Repeat</keyword>
<dbReference type="PANTHER" id="PTHR24189">
    <property type="entry name" value="MYOTROPHIN"/>
    <property type="match status" value="1"/>
</dbReference>
<feature type="chain" id="PRO_5006857958" evidence="4">
    <location>
        <begin position="18"/>
        <end position="307"/>
    </location>
</feature>
<organism evidence="5 6">
    <name type="scientific">Aspergillus calidoustus</name>
    <dbReference type="NCBI Taxonomy" id="454130"/>
    <lineage>
        <taxon>Eukaryota</taxon>
        <taxon>Fungi</taxon>
        <taxon>Dikarya</taxon>
        <taxon>Ascomycota</taxon>
        <taxon>Pezizomycotina</taxon>
        <taxon>Eurotiomycetes</taxon>
        <taxon>Eurotiomycetidae</taxon>
        <taxon>Eurotiales</taxon>
        <taxon>Aspergillaceae</taxon>
        <taxon>Aspergillus</taxon>
        <taxon>Aspergillus subgen. Nidulantes</taxon>
    </lineage>
</organism>
<dbReference type="SMART" id="SM00248">
    <property type="entry name" value="ANK"/>
    <property type="match status" value="6"/>
</dbReference>
<dbReference type="PROSITE" id="PS50088">
    <property type="entry name" value="ANK_REPEAT"/>
    <property type="match status" value="1"/>
</dbReference>
<dbReference type="OrthoDB" id="341259at2759"/>
<protein>
    <submittedName>
        <fullName evidence="5">Uncharacterized protein</fullName>
    </submittedName>
</protein>
<keyword evidence="6" id="KW-1185">Reference proteome</keyword>
<accession>A0A0U5GJV7</accession>
<dbReference type="AlphaFoldDB" id="A0A0U5GJV7"/>
<dbReference type="Proteomes" id="UP000054771">
    <property type="component" value="Unassembled WGS sequence"/>
</dbReference>
<evidence type="ECO:0000313" key="5">
    <source>
        <dbReference type="EMBL" id="CEL11565.1"/>
    </source>
</evidence>
<keyword evidence="2 3" id="KW-0040">ANK repeat</keyword>
<dbReference type="OMA" id="HRHTTIE"/>
<keyword evidence="4" id="KW-0732">Signal</keyword>
<dbReference type="PANTHER" id="PTHR24189:SF50">
    <property type="entry name" value="ANKYRIN REPEAT AND SOCS BOX PROTEIN 2"/>
    <property type="match status" value="1"/>
</dbReference>
<dbReference type="Pfam" id="PF12796">
    <property type="entry name" value="Ank_2"/>
    <property type="match status" value="3"/>
</dbReference>
<evidence type="ECO:0000256" key="2">
    <source>
        <dbReference type="ARBA" id="ARBA00023043"/>
    </source>
</evidence>
<name>A0A0U5GJV7_ASPCI</name>
<dbReference type="InterPro" id="IPR050745">
    <property type="entry name" value="Multifunctional_regulatory"/>
</dbReference>
<dbReference type="InterPro" id="IPR036770">
    <property type="entry name" value="Ankyrin_rpt-contain_sf"/>
</dbReference>
<evidence type="ECO:0000256" key="1">
    <source>
        <dbReference type="ARBA" id="ARBA00022737"/>
    </source>
</evidence>